<comment type="caution">
    <text evidence="2">The sequence shown here is derived from an EMBL/GenBank/DDBJ whole genome shotgun (WGS) entry which is preliminary data.</text>
</comment>
<keyword evidence="3" id="KW-1185">Reference proteome</keyword>
<dbReference type="EMBL" id="JAIXMP010000005">
    <property type="protein sequence ID" value="KAI9272781.1"/>
    <property type="molecule type" value="Genomic_DNA"/>
</dbReference>
<gene>
    <name evidence="2" type="ORF">BDA99DRAFT_499201</name>
</gene>
<evidence type="ECO:0000313" key="3">
    <source>
        <dbReference type="Proteomes" id="UP001209540"/>
    </source>
</evidence>
<organism evidence="2 3">
    <name type="scientific">Phascolomyces articulosus</name>
    <dbReference type="NCBI Taxonomy" id="60185"/>
    <lineage>
        <taxon>Eukaryota</taxon>
        <taxon>Fungi</taxon>
        <taxon>Fungi incertae sedis</taxon>
        <taxon>Mucoromycota</taxon>
        <taxon>Mucoromycotina</taxon>
        <taxon>Mucoromycetes</taxon>
        <taxon>Mucorales</taxon>
        <taxon>Lichtheimiaceae</taxon>
        <taxon>Phascolomyces</taxon>
    </lineage>
</organism>
<sequence length="76" mass="9360">MAHQVNLFLFPHSCFRFISFLRALHLILKALYFISHFTKSLFVSHVLFFMFFAYFFDSFLMLLRNSRFTFHVFYML</sequence>
<keyword evidence="1" id="KW-1133">Transmembrane helix</keyword>
<protein>
    <submittedName>
        <fullName evidence="2">Uncharacterized protein</fullName>
    </submittedName>
</protein>
<feature type="transmembrane region" description="Helical" evidence="1">
    <location>
        <begin position="14"/>
        <end position="35"/>
    </location>
</feature>
<dbReference type="Proteomes" id="UP001209540">
    <property type="component" value="Unassembled WGS sequence"/>
</dbReference>
<evidence type="ECO:0000256" key="1">
    <source>
        <dbReference type="SAM" id="Phobius"/>
    </source>
</evidence>
<reference evidence="2" key="1">
    <citation type="journal article" date="2022" name="IScience">
        <title>Evolution of zygomycete secretomes and the origins of terrestrial fungal ecologies.</title>
        <authorList>
            <person name="Chang Y."/>
            <person name="Wang Y."/>
            <person name="Mondo S."/>
            <person name="Ahrendt S."/>
            <person name="Andreopoulos W."/>
            <person name="Barry K."/>
            <person name="Beard J."/>
            <person name="Benny G.L."/>
            <person name="Blankenship S."/>
            <person name="Bonito G."/>
            <person name="Cuomo C."/>
            <person name="Desiro A."/>
            <person name="Gervers K.A."/>
            <person name="Hundley H."/>
            <person name="Kuo A."/>
            <person name="LaButti K."/>
            <person name="Lang B.F."/>
            <person name="Lipzen A."/>
            <person name="O'Donnell K."/>
            <person name="Pangilinan J."/>
            <person name="Reynolds N."/>
            <person name="Sandor L."/>
            <person name="Smith M.E."/>
            <person name="Tsang A."/>
            <person name="Grigoriev I.V."/>
            <person name="Stajich J.E."/>
            <person name="Spatafora J.W."/>
        </authorList>
    </citation>
    <scope>NUCLEOTIDE SEQUENCE</scope>
    <source>
        <strain evidence="2">RSA 2281</strain>
    </source>
</reference>
<reference evidence="2" key="2">
    <citation type="submission" date="2023-02" db="EMBL/GenBank/DDBJ databases">
        <authorList>
            <consortium name="DOE Joint Genome Institute"/>
            <person name="Mondo S.J."/>
            <person name="Chang Y."/>
            <person name="Wang Y."/>
            <person name="Ahrendt S."/>
            <person name="Andreopoulos W."/>
            <person name="Barry K."/>
            <person name="Beard J."/>
            <person name="Benny G.L."/>
            <person name="Blankenship S."/>
            <person name="Bonito G."/>
            <person name="Cuomo C."/>
            <person name="Desiro A."/>
            <person name="Gervers K.A."/>
            <person name="Hundley H."/>
            <person name="Kuo A."/>
            <person name="LaButti K."/>
            <person name="Lang B.F."/>
            <person name="Lipzen A."/>
            <person name="O'Donnell K."/>
            <person name="Pangilinan J."/>
            <person name="Reynolds N."/>
            <person name="Sandor L."/>
            <person name="Smith M.W."/>
            <person name="Tsang A."/>
            <person name="Grigoriev I.V."/>
            <person name="Stajich J.E."/>
            <person name="Spatafora J.W."/>
        </authorList>
    </citation>
    <scope>NUCLEOTIDE SEQUENCE</scope>
    <source>
        <strain evidence="2">RSA 2281</strain>
    </source>
</reference>
<evidence type="ECO:0000313" key="2">
    <source>
        <dbReference type="EMBL" id="KAI9272781.1"/>
    </source>
</evidence>
<name>A0AAD5KP61_9FUNG</name>
<feature type="transmembrane region" description="Helical" evidence="1">
    <location>
        <begin position="41"/>
        <end position="63"/>
    </location>
</feature>
<dbReference type="AlphaFoldDB" id="A0AAD5KP61"/>
<keyword evidence="1" id="KW-0812">Transmembrane</keyword>
<keyword evidence="1" id="KW-0472">Membrane</keyword>
<proteinExistence type="predicted"/>
<accession>A0AAD5KP61</accession>